<evidence type="ECO:0000256" key="1">
    <source>
        <dbReference type="SAM" id="Phobius"/>
    </source>
</evidence>
<proteinExistence type="predicted"/>
<reference evidence="2 3" key="1">
    <citation type="submission" date="2018-06" db="EMBL/GenBank/DDBJ databases">
        <title>Mucibacter soli gen. nov., sp. nov., a new member of the family Chitinophagaceae producing mucin.</title>
        <authorList>
            <person name="Kim M.-K."/>
            <person name="Park S."/>
            <person name="Kim T.-S."/>
            <person name="Joung Y."/>
            <person name="Han J.-H."/>
            <person name="Kim S.B."/>
        </authorList>
    </citation>
    <scope>NUCLEOTIDE SEQUENCE [LARGE SCALE GENOMIC DNA]</scope>
    <source>
        <strain evidence="2 3">R1-15</strain>
    </source>
</reference>
<dbReference type="AlphaFoldDB" id="A0A2W2BU64"/>
<dbReference type="EMBL" id="QKTW01000025">
    <property type="protein sequence ID" value="PZF71363.1"/>
    <property type="molecule type" value="Genomic_DNA"/>
</dbReference>
<comment type="caution">
    <text evidence="2">The sequence shown here is derived from an EMBL/GenBank/DDBJ whole genome shotgun (WGS) entry which is preliminary data.</text>
</comment>
<keyword evidence="1" id="KW-0472">Membrane</keyword>
<gene>
    <name evidence="2" type="ORF">DN068_18900</name>
</gene>
<evidence type="ECO:0000313" key="3">
    <source>
        <dbReference type="Proteomes" id="UP000248745"/>
    </source>
</evidence>
<feature type="transmembrane region" description="Helical" evidence="1">
    <location>
        <begin position="100"/>
        <end position="121"/>
    </location>
</feature>
<dbReference type="Proteomes" id="UP000248745">
    <property type="component" value="Unassembled WGS sequence"/>
</dbReference>
<sequence>MQFSIYPRRRHIFEGNLTKEDFFGRISKPCYTMEQAKDLGLFSWGNIKSGLVFERNDDGFVVTKIIPRRYRRETYKIVGKGTLEKVGEGKLKVEIDYTVIDIRAAIGFCAAVILMCVALGVSAYEVANGSSSPFLIIGAYLVLLAIIFVARFSPLAEIDKFHKEIRTYLNQPAENQFPDENHISTKD</sequence>
<protein>
    <submittedName>
        <fullName evidence="2">Uncharacterized protein</fullName>
    </submittedName>
</protein>
<evidence type="ECO:0000313" key="2">
    <source>
        <dbReference type="EMBL" id="PZF71363.1"/>
    </source>
</evidence>
<organism evidence="2 3">
    <name type="scientific">Taibaiella soli</name>
    <dbReference type="NCBI Taxonomy" id="1649169"/>
    <lineage>
        <taxon>Bacteria</taxon>
        <taxon>Pseudomonadati</taxon>
        <taxon>Bacteroidota</taxon>
        <taxon>Chitinophagia</taxon>
        <taxon>Chitinophagales</taxon>
        <taxon>Chitinophagaceae</taxon>
        <taxon>Taibaiella</taxon>
    </lineage>
</organism>
<name>A0A2W2BU64_9BACT</name>
<accession>A0A2W2BU64</accession>
<feature type="transmembrane region" description="Helical" evidence="1">
    <location>
        <begin position="133"/>
        <end position="153"/>
    </location>
</feature>
<keyword evidence="3" id="KW-1185">Reference proteome</keyword>
<keyword evidence="1" id="KW-1133">Transmembrane helix</keyword>
<keyword evidence="1" id="KW-0812">Transmembrane</keyword>